<dbReference type="InterPro" id="IPR052543">
    <property type="entry name" value="HTH_Metal-responsive_Reg"/>
</dbReference>
<evidence type="ECO:0000259" key="2">
    <source>
        <dbReference type="PROSITE" id="PS50987"/>
    </source>
</evidence>
<accession>A0ABP3G869</accession>
<organism evidence="3 4">
    <name type="scientific">Bacillus carboniphilus</name>
    <dbReference type="NCBI Taxonomy" id="86663"/>
    <lineage>
        <taxon>Bacteria</taxon>
        <taxon>Bacillati</taxon>
        <taxon>Bacillota</taxon>
        <taxon>Bacilli</taxon>
        <taxon>Bacillales</taxon>
        <taxon>Bacillaceae</taxon>
        <taxon>Bacillus</taxon>
    </lineage>
</organism>
<evidence type="ECO:0000256" key="1">
    <source>
        <dbReference type="ARBA" id="ARBA00023125"/>
    </source>
</evidence>
<dbReference type="Proteomes" id="UP001500782">
    <property type="component" value="Unassembled WGS sequence"/>
</dbReference>
<protein>
    <submittedName>
        <fullName evidence="3">Winged helix-turn-helix domain-containing protein</fullName>
    </submittedName>
</protein>
<comment type="caution">
    <text evidence="3">The sequence shown here is derived from an EMBL/GenBank/DDBJ whole genome shotgun (WGS) entry which is preliminary data.</text>
</comment>
<keyword evidence="1" id="KW-0238">DNA-binding</keyword>
<proteinExistence type="predicted"/>
<sequence length="230" mass="26272">MNPNMASIAALISDPSRAAILTSLLDGRFHPASSLAYIAGIKPQTASFHLRKLHEADLLQVNQQGRHRYYGLKNHDVAKVLETFLLISPDTEMRSFKQVTQDKAIRYARTCYDHLAGNIGVKVTESMLSIGYLEDSKNSFVLTEKGEDFFNELQIDLAQIKKKRRKYIDKCLDWSERKYHISGAIGNALLVKFLELNWIRRVPDSRAIKITKLGERELKIMFGITLDDQF</sequence>
<dbReference type="InterPro" id="IPR036388">
    <property type="entry name" value="WH-like_DNA-bd_sf"/>
</dbReference>
<dbReference type="CDD" id="cd00090">
    <property type="entry name" value="HTH_ARSR"/>
    <property type="match status" value="1"/>
</dbReference>
<evidence type="ECO:0000313" key="3">
    <source>
        <dbReference type="EMBL" id="GAA0339130.1"/>
    </source>
</evidence>
<reference evidence="4" key="1">
    <citation type="journal article" date="2019" name="Int. J. Syst. Evol. Microbiol.">
        <title>The Global Catalogue of Microorganisms (GCM) 10K type strain sequencing project: providing services to taxonomists for standard genome sequencing and annotation.</title>
        <authorList>
            <consortium name="The Broad Institute Genomics Platform"/>
            <consortium name="The Broad Institute Genome Sequencing Center for Infectious Disease"/>
            <person name="Wu L."/>
            <person name="Ma J."/>
        </authorList>
    </citation>
    <scope>NUCLEOTIDE SEQUENCE [LARGE SCALE GENOMIC DNA]</scope>
    <source>
        <strain evidence="4">JCM 9731</strain>
    </source>
</reference>
<feature type="domain" description="HTH arsR-type" evidence="2">
    <location>
        <begin position="1"/>
        <end position="92"/>
    </location>
</feature>
<dbReference type="PANTHER" id="PTHR39168">
    <property type="entry name" value="TRANSCRIPTIONAL REGULATOR-RELATED"/>
    <property type="match status" value="1"/>
</dbReference>
<dbReference type="EMBL" id="BAAADJ010000056">
    <property type="protein sequence ID" value="GAA0339130.1"/>
    <property type="molecule type" value="Genomic_DNA"/>
</dbReference>
<name>A0ABP3G869_9BACI</name>
<dbReference type="RefSeq" id="WP_343801021.1">
    <property type="nucleotide sequence ID" value="NZ_BAAADJ010000056.1"/>
</dbReference>
<evidence type="ECO:0000313" key="4">
    <source>
        <dbReference type="Proteomes" id="UP001500782"/>
    </source>
</evidence>
<dbReference type="InterPro" id="IPR011991">
    <property type="entry name" value="ArsR-like_HTH"/>
</dbReference>
<dbReference type="PRINTS" id="PR00778">
    <property type="entry name" value="HTHARSR"/>
</dbReference>
<dbReference type="SUPFAM" id="SSF46785">
    <property type="entry name" value="Winged helix' DNA-binding domain"/>
    <property type="match status" value="1"/>
</dbReference>
<gene>
    <name evidence="3" type="ORF">GCM10008967_31770</name>
</gene>
<dbReference type="SMART" id="SM00418">
    <property type="entry name" value="HTH_ARSR"/>
    <property type="match status" value="1"/>
</dbReference>
<keyword evidence="4" id="KW-1185">Reference proteome</keyword>
<dbReference type="PROSITE" id="PS50987">
    <property type="entry name" value="HTH_ARSR_2"/>
    <property type="match status" value="1"/>
</dbReference>
<dbReference type="PANTHER" id="PTHR39168:SF1">
    <property type="entry name" value="TRANSCRIPTIONAL REGULATORY PROTEIN"/>
    <property type="match status" value="1"/>
</dbReference>
<dbReference type="InterPro" id="IPR001845">
    <property type="entry name" value="HTH_ArsR_DNA-bd_dom"/>
</dbReference>
<dbReference type="Gene3D" id="1.10.10.10">
    <property type="entry name" value="Winged helix-like DNA-binding domain superfamily/Winged helix DNA-binding domain"/>
    <property type="match status" value="1"/>
</dbReference>
<dbReference type="Pfam" id="PF12840">
    <property type="entry name" value="HTH_20"/>
    <property type="match status" value="1"/>
</dbReference>
<dbReference type="InterPro" id="IPR036390">
    <property type="entry name" value="WH_DNA-bd_sf"/>
</dbReference>